<keyword evidence="2" id="KW-0560">Oxidoreductase</keyword>
<dbReference type="GO" id="GO:0008831">
    <property type="term" value="F:dTDP-4-dehydrorhamnose reductase activity"/>
    <property type="evidence" value="ECO:0007669"/>
    <property type="project" value="UniProtKB-EC"/>
</dbReference>
<dbReference type="STRING" id="1121476.SAMN02745751_02702"/>
<dbReference type="SUPFAM" id="SSF75169">
    <property type="entry name" value="DsrEFH-like"/>
    <property type="match status" value="1"/>
</dbReference>
<dbReference type="GO" id="GO:0019305">
    <property type="term" value="P:dTDP-rhamnose biosynthetic process"/>
    <property type="evidence" value="ECO:0007669"/>
    <property type="project" value="UniProtKB-UniPathway"/>
</dbReference>
<keyword evidence="2" id="KW-0521">NADP</keyword>
<evidence type="ECO:0000313" key="4">
    <source>
        <dbReference type="EMBL" id="SHJ50073.1"/>
    </source>
</evidence>
<dbReference type="RefSeq" id="WP_094762934.1">
    <property type="nucleotide sequence ID" value="NZ_FQZL01000023.1"/>
</dbReference>
<keyword evidence="5" id="KW-1185">Reference proteome</keyword>
<sequence length="361" mass="41416">MERLNILWTTSDKDTAVNMLAMYAVNAKKKEWWDEINIIIWGGSAKLVAEDTEVRELVAGMIKREISIEACKACADRYNVSDIMKEMGVDVMNRVLVLGASGLVGKALVEELGSNYDVYGTYHSNGWSYERLFRLDINDMESMKSILDEVEPDMVISCMRGDFEKQINLHMAVAKYLKKNGGRLYYCSTANVFDGDVSKPHHEDDETEAESVYGKFKIRCEKELEKILGNDLIILRLPMIWGKESPRMSKLLKDIGEKNEVEVYSNLYLNNNVDVILSRQIHYIIENDLDGIFHLGTEDVMTQHDFIRELVDRLGFRGVELKVSTLPGEKHFLAVLPSRRDMGEEFRIFNEDIIDCLSECR</sequence>
<dbReference type="InterPro" id="IPR027396">
    <property type="entry name" value="DsrEFH-like"/>
</dbReference>
<dbReference type="Proteomes" id="UP000184052">
    <property type="component" value="Unassembled WGS sequence"/>
</dbReference>
<dbReference type="OrthoDB" id="1711013at2"/>
<dbReference type="Gene3D" id="3.40.50.720">
    <property type="entry name" value="NAD(P)-binding Rossmann-like Domain"/>
    <property type="match status" value="1"/>
</dbReference>
<dbReference type="InterPro" id="IPR005913">
    <property type="entry name" value="dTDP_dehydrorham_reduct"/>
</dbReference>
<comment type="similarity">
    <text evidence="1 2">Belongs to the dTDP-4-dehydrorhamnose reductase family.</text>
</comment>
<evidence type="ECO:0000256" key="1">
    <source>
        <dbReference type="ARBA" id="ARBA00010944"/>
    </source>
</evidence>
<gene>
    <name evidence="4" type="ORF">SAMN02745751_02702</name>
</gene>
<comment type="function">
    <text evidence="2">Catalyzes the reduction of dTDP-6-deoxy-L-lyxo-4-hexulose to yield dTDP-L-rhamnose.</text>
</comment>
<name>A0A1M6JTQ5_9FIRM</name>
<dbReference type="SUPFAM" id="SSF51735">
    <property type="entry name" value="NAD(P)-binding Rossmann-fold domains"/>
    <property type="match status" value="1"/>
</dbReference>
<evidence type="ECO:0000313" key="5">
    <source>
        <dbReference type="Proteomes" id="UP000184052"/>
    </source>
</evidence>
<evidence type="ECO:0000259" key="3">
    <source>
        <dbReference type="Pfam" id="PF04321"/>
    </source>
</evidence>
<proteinExistence type="inferred from homology"/>
<dbReference type="EMBL" id="FQZL01000023">
    <property type="protein sequence ID" value="SHJ50073.1"/>
    <property type="molecule type" value="Genomic_DNA"/>
</dbReference>
<dbReference type="PANTHER" id="PTHR10491">
    <property type="entry name" value="DTDP-4-DEHYDRORHAMNOSE REDUCTASE"/>
    <property type="match status" value="1"/>
</dbReference>
<dbReference type="InterPro" id="IPR036291">
    <property type="entry name" value="NAD(P)-bd_dom_sf"/>
</dbReference>
<organism evidence="4 5">
    <name type="scientific">Dethiosulfatibacter aminovorans DSM 17477</name>
    <dbReference type="NCBI Taxonomy" id="1121476"/>
    <lineage>
        <taxon>Bacteria</taxon>
        <taxon>Bacillati</taxon>
        <taxon>Bacillota</taxon>
        <taxon>Tissierellia</taxon>
        <taxon>Dethiosulfatibacter</taxon>
    </lineage>
</organism>
<comment type="pathway">
    <text evidence="2">Carbohydrate biosynthesis; dTDP-L-rhamnose biosynthesis.</text>
</comment>
<accession>A0A1M6JTQ5</accession>
<evidence type="ECO:0000256" key="2">
    <source>
        <dbReference type="RuleBase" id="RU364082"/>
    </source>
</evidence>
<dbReference type="EC" id="1.1.1.133" evidence="2"/>
<dbReference type="AlphaFoldDB" id="A0A1M6JTQ5"/>
<dbReference type="PANTHER" id="PTHR10491:SF4">
    <property type="entry name" value="METHIONINE ADENOSYLTRANSFERASE 2 SUBUNIT BETA"/>
    <property type="match status" value="1"/>
</dbReference>
<reference evidence="4 5" key="1">
    <citation type="submission" date="2016-11" db="EMBL/GenBank/DDBJ databases">
        <authorList>
            <person name="Jaros S."/>
            <person name="Januszkiewicz K."/>
            <person name="Wedrychowicz H."/>
        </authorList>
    </citation>
    <scope>NUCLEOTIDE SEQUENCE [LARGE SCALE GENOMIC DNA]</scope>
    <source>
        <strain evidence="4 5">DSM 17477</strain>
    </source>
</reference>
<dbReference type="Pfam" id="PF04321">
    <property type="entry name" value="RmlD_sub_bind"/>
    <property type="match status" value="1"/>
</dbReference>
<dbReference type="Gene3D" id="3.40.1260.10">
    <property type="entry name" value="DsrEFH-like"/>
    <property type="match status" value="1"/>
</dbReference>
<dbReference type="UniPathway" id="UPA00124"/>
<protein>
    <recommendedName>
        <fullName evidence="2">dTDP-4-dehydrorhamnose reductase</fullName>
        <ecNumber evidence="2">1.1.1.133</ecNumber>
    </recommendedName>
</protein>
<dbReference type="InterPro" id="IPR029903">
    <property type="entry name" value="RmlD-like-bd"/>
</dbReference>
<feature type="domain" description="RmlD-like substrate binding" evidence="3">
    <location>
        <begin position="94"/>
        <end position="319"/>
    </location>
</feature>